<accession>A0A5K7ZCA3</accession>
<comment type="subcellular location">
    <subcellularLocation>
        <location evidence="8">Cytoplasm</location>
    </subcellularLocation>
</comment>
<feature type="binding site" evidence="8">
    <location>
        <position position="21"/>
    </location>
    <ligand>
        <name>beta-alanine</name>
        <dbReference type="ChEBI" id="CHEBI:57966"/>
    </ligand>
</feature>
<dbReference type="PANTHER" id="PTHR21299">
    <property type="entry name" value="CYTIDYLATE KINASE/PANTOATE-BETA-ALANINE LIGASE"/>
    <property type="match status" value="1"/>
</dbReference>
<gene>
    <name evidence="9" type="primary">panC_2</name>
    <name evidence="8" type="synonym">panC</name>
    <name evidence="9" type="ORF">DSCW_35110</name>
</gene>
<dbReference type="HAMAP" id="MF_00158">
    <property type="entry name" value="PanC"/>
    <property type="match status" value="1"/>
</dbReference>
<dbReference type="GO" id="GO:0004592">
    <property type="term" value="F:pantoate-beta-alanine ligase activity"/>
    <property type="evidence" value="ECO:0007669"/>
    <property type="project" value="UniProtKB-UniRule"/>
</dbReference>
<dbReference type="PANTHER" id="PTHR21299:SF1">
    <property type="entry name" value="PANTOATE--BETA-ALANINE LIGASE"/>
    <property type="match status" value="1"/>
</dbReference>
<keyword evidence="8" id="KW-0963">Cytoplasm</keyword>
<proteinExistence type="inferred from homology"/>
<comment type="function">
    <text evidence="8">Catalyzes the condensation of pantoate with beta-alanine in an ATP-dependent reaction via a pantoyl-adenylate intermediate.</text>
</comment>
<evidence type="ECO:0000256" key="2">
    <source>
        <dbReference type="ARBA" id="ARBA00009256"/>
    </source>
</evidence>
<comment type="caution">
    <text evidence="8">Lacks conserved residue(s) required for the propagation of feature annotation.</text>
</comment>
<reference evidence="9 10" key="1">
    <citation type="submission" date="2019-11" db="EMBL/GenBank/DDBJ databases">
        <title>Comparative genomics of hydrocarbon-degrading Desulfosarcina strains.</title>
        <authorList>
            <person name="Watanabe M."/>
            <person name="Kojima H."/>
            <person name="Fukui M."/>
        </authorList>
    </citation>
    <scope>NUCLEOTIDE SEQUENCE [LARGE SCALE GENOMIC DNA]</scope>
    <source>
        <strain evidence="9 10">PP31</strain>
    </source>
</reference>
<dbReference type="InterPro" id="IPR003721">
    <property type="entry name" value="Pantoate_ligase"/>
</dbReference>
<protein>
    <recommendedName>
        <fullName evidence="8">Pantothenate synthetase</fullName>
        <shortName evidence="8">PS</shortName>
        <ecNumber evidence="8">6.3.2.1</ecNumber>
    </recommendedName>
    <alternativeName>
        <fullName evidence="8">Pantoate--beta-alanine ligase</fullName>
    </alternativeName>
    <alternativeName>
        <fullName evidence="8">Pantoate-activating enzyme</fullName>
    </alternativeName>
</protein>
<evidence type="ECO:0000256" key="4">
    <source>
        <dbReference type="ARBA" id="ARBA00022655"/>
    </source>
</evidence>
<feature type="binding site" evidence="8">
    <location>
        <position position="113"/>
    </location>
    <ligand>
        <name>(R)-pantoate</name>
        <dbReference type="ChEBI" id="CHEBI:15980"/>
    </ligand>
</feature>
<dbReference type="CDD" id="cd00560">
    <property type="entry name" value="PanC"/>
    <property type="match status" value="1"/>
</dbReference>
<comment type="catalytic activity">
    <reaction evidence="7 8">
        <text>(R)-pantoate + beta-alanine + ATP = (R)-pantothenate + AMP + diphosphate + H(+)</text>
        <dbReference type="Rhea" id="RHEA:10912"/>
        <dbReference type="ChEBI" id="CHEBI:15378"/>
        <dbReference type="ChEBI" id="CHEBI:15980"/>
        <dbReference type="ChEBI" id="CHEBI:29032"/>
        <dbReference type="ChEBI" id="CHEBI:30616"/>
        <dbReference type="ChEBI" id="CHEBI:33019"/>
        <dbReference type="ChEBI" id="CHEBI:57966"/>
        <dbReference type="ChEBI" id="CHEBI:456215"/>
        <dbReference type="EC" id="6.3.2.1"/>
    </reaction>
</comment>
<dbReference type="EMBL" id="AP021875">
    <property type="protein sequence ID" value="BBO76094.1"/>
    <property type="molecule type" value="Genomic_DNA"/>
</dbReference>
<dbReference type="Gene3D" id="3.40.50.620">
    <property type="entry name" value="HUPs"/>
    <property type="match status" value="1"/>
</dbReference>
<dbReference type="NCBIfam" id="TIGR00018">
    <property type="entry name" value="panC"/>
    <property type="match status" value="1"/>
</dbReference>
<dbReference type="AlphaFoldDB" id="A0A5K7ZCA3"/>
<keyword evidence="5 8" id="KW-0547">Nucleotide-binding</keyword>
<feature type="binding site" evidence="8">
    <location>
        <begin position="144"/>
        <end position="147"/>
    </location>
    <ligand>
        <name>ATP</name>
        <dbReference type="ChEBI" id="CHEBI:30616"/>
    </ligand>
</feature>
<keyword evidence="6 8" id="KW-0067">ATP-binding</keyword>
<dbReference type="GO" id="GO:0005524">
    <property type="term" value="F:ATP binding"/>
    <property type="evidence" value="ECO:0007669"/>
    <property type="project" value="UniProtKB-KW"/>
</dbReference>
<dbReference type="Gene3D" id="3.30.1300.10">
    <property type="entry name" value="Pantoate-beta-alanine ligase, C-terminal domain"/>
    <property type="match status" value="1"/>
</dbReference>
<dbReference type="UniPathway" id="UPA00028">
    <property type="reaction ID" value="UER00005"/>
</dbReference>
<organism evidence="9 10">
    <name type="scientific">Desulfosarcina widdelii</name>
    <dbReference type="NCBI Taxonomy" id="947919"/>
    <lineage>
        <taxon>Bacteria</taxon>
        <taxon>Pseudomonadati</taxon>
        <taxon>Thermodesulfobacteriota</taxon>
        <taxon>Desulfobacteria</taxon>
        <taxon>Desulfobacterales</taxon>
        <taxon>Desulfosarcinaceae</taxon>
        <taxon>Desulfosarcina</taxon>
    </lineage>
</organism>
<dbReference type="Pfam" id="PF02569">
    <property type="entry name" value="Pantoate_ligase"/>
    <property type="match status" value="1"/>
</dbReference>
<feature type="binding site" evidence="8">
    <location>
        <position position="21"/>
    </location>
    <ligand>
        <name>(R)-pantoate</name>
        <dbReference type="ChEBI" id="CHEBI:15980"/>
    </ligand>
</feature>
<keyword evidence="10" id="KW-1185">Reference proteome</keyword>
<comment type="miscellaneous">
    <text evidence="8">The reaction proceeds by a bi uni uni bi ping pong mechanism.</text>
</comment>
<evidence type="ECO:0000256" key="7">
    <source>
        <dbReference type="ARBA" id="ARBA00048258"/>
    </source>
</evidence>
<name>A0A5K7ZCA3_9BACT</name>
<sequence>MKKGRELADRVVVSIFVNPIQFGPSEDLAAYPRDEARDLEMADKTGVDAVFIPDATQMYPDGFQTTIALNALPGHLCGLSRPGHFDGVATVVAKLLGIVWPNMAIFGEKDYQQLLVVRQMVKDLDLDVDIVGAPIVREADGLAMSSRNMYLADDQRKAACSLYRVLTESKKRVKAGETRADTIIASAEALIQAYPETRIDYIAVCDPSTLDAVTAIDGPVLMALAVKVGRARLIDNMLLTP</sequence>
<evidence type="ECO:0000256" key="1">
    <source>
        <dbReference type="ARBA" id="ARBA00004990"/>
    </source>
</evidence>
<comment type="subunit">
    <text evidence="8">Homodimer.</text>
</comment>
<evidence type="ECO:0000313" key="10">
    <source>
        <dbReference type="Proteomes" id="UP000427769"/>
    </source>
</evidence>
<evidence type="ECO:0000256" key="3">
    <source>
        <dbReference type="ARBA" id="ARBA00022598"/>
    </source>
</evidence>
<comment type="similarity">
    <text evidence="2 8">Belongs to the pantothenate synthetase family.</text>
</comment>
<dbReference type="InterPro" id="IPR014729">
    <property type="entry name" value="Rossmann-like_a/b/a_fold"/>
</dbReference>
<dbReference type="GO" id="GO:0015940">
    <property type="term" value="P:pantothenate biosynthetic process"/>
    <property type="evidence" value="ECO:0007669"/>
    <property type="project" value="UniProtKB-UniRule"/>
</dbReference>
<evidence type="ECO:0000256" key="5">
    <source>
        <dbReference type="ARBA" id="ARBA00022741"/>
    </source>
</evidence>
<dbReference type="InterPro" id="IPR042176">
    <property type="entry name" value="Pantoate_ligase_C"/>
</dbReference>
<feature type="binding site" evidence="8">
    <location>
        <position position="136"/>
    </location>
    <ligand>
        <name>ATP</name>
        <dbReference type="ChEBI" id="CHEBI:30616"/>
    </ligand>
</feature>
<evidence type="ECO:0000313" key="9">
    <source>
        <dbReference type="EMBL" id="BBO76094.1"/>
    </source>
</evidence>
<evidence type="ECO:0000256" key="8">
    <source>
        <dbReference type="HAMAP-Rule" id="MF_00158"/>
    </source>
</evidence>
<dbReference type="GO" id="GO:0005829">
    <property type="term" value="C:cytosol"/>
    <property type="evidence" value="ECO:0007669"/>
    <property type="project" value="TreeGrafter"/>
</dbReference>
<dbReference type="SUPFAM" id="SSF52374">
    <property type="entry name" value="Nucleotidylyl transferase"/>
    <property type="match status" value="1"/>
</dbReference>
<keyword evidence="4 8" id="KW-0566">Pantothenate biosynthesis</keyword>
<comment type="pathway">
    <text evidence="1 8">Cofactor biosynthesis; (R)-pantothenate biosynthesis; (R)-pantothenate from (R)-pantoate and beta-alanine: step 1/1.</text>
</comment>
<dbReference type="EC" id="6.3.2.1" evidence="8"/>
<feature type="binding site" evidence="8">
    <location>
        <begin position="107"/>
        <end position="110"/>
    </location>
    <ligand>
        <name>ATP</name>
        <dbReference type="ChEBI" id="CHEBI:30616"/>
    </ligand>
</feature>
<dbReference type="FunFam" id="3.30.1300.10:FF:000001">
    <property type="entry name" value="Pantothenate synthetase"/>
    <property type="match status" value="1"/>
</dbReference>
<dbReference type="KEGG" id="dwd:DSCW_35110"/>
<evidence type="ECO:0000256" key="6">
    <source>
        <dbReference type="ARBA" id="ARBA00022840"/>
    </source>
</evidence>
<keyword evidence="3 8" id="KW-0436">Ligase</keyword>
<dbReference type="Proteomes" id="UP000427769">
    <property type="component" value="Chromosome"/>
</dbReference>